<reference evidence="1" key="1">
    <citation type="journal article" date="2015" name="Nature">
        <title>Complex archaea that bridge the gap between prokaryotes and eukaryotes.</title>
        <authorList>
            <person name="Spang A."/>
            <person name="Saw J.H."/>
            <person name="Jorgensen S.L."/>
            <person name="Zaremba-Niedzwiedzka K."/>
            <person name="Martijn J."/>
            <person name="Lind A.E."/>
            <person name="van Eijk R."/>
            <person name="Schleper C."/>
            <person name="Guy L."/>
            <person name="Ettema T.J."/>
        </authorList>
    </citation>
    <scope>NUCLEOTIDE SEQUENCE</scope>
</reference>
<proteinExistence type="predicted"/>
<protein>
    <submittedName>
        <fullName evidence="1">Uncharacterized protein</fullName>
    </submittedName>
</protein>
<organism evidence="1">
    <name type="scientific">marine sediment metagenome</name>
    <dbReference type="NCBI Taxonomy" id="412755"/>
    <lineage>
        <taxon>unclassified sequences</taxon>
        <taxon>metagenomes</taxon>
        <taxon>ecological metagenomes</taxon>
    </lineage>
</organism>
<sequence>MAKRTWNDPDVPVVAIGEIELVIKWPVDDGGNPLPVVLFANAEKLDANGASLGRRYVRDSDDVAALFTAAQLGGIDAVGVRLRAKAAVLITPTP</sequence>
<dbReference type="EMBL" id="LAZR01021326">
    <property type="protein sequence ID" value="KKL85732.1"/>
    <property type="molecule type" value="Genomic_DNA"/>
</dbReference>
<name>A0A0F9IEA1_9ZZZZ</name>
<evidence type="ECO:0000313" key="1">
    <source>
        <dbReference type="EMBL" id="KKL85732.1"/>
    </source>
</evidence>
<gene>
    <name evidence="1" type="ORF">LCGC14_1951810</name>
</gene>
<accession>A0A0F9IEA1</accession>
<dbReference type="AlphaFoldDB" id="A0A0F9IEA1"/>
<comment type="caution">
    <text evidence="1">The sequence shown here is derived from an EMBL/GenBank/DDBJ whole genome shotgun (WGS) entry which is preliminary data.</text>
</comment>